<comment type="similarity">
    <text evidence="2">Belongs to the glycosyl hydrolase 9 (cellulase E) family.</text>
</comment>
<dbReference type="InterPro" id="IPR012341">
    <property type="entry name" value="6hp_glycosidase-like_sf"/>
</dbReference>
<dbReference type="InterPro" id="IPR014756">
    <property type="entry name" value="Ig_E-set"/>
</dbReference>
<comment type="caution">
    <text evidence="9">The sequence shown here is derived from an EMBL/GenBank/DDBJ whole genome shotgun (WGS) entry which is preliminary data.</text>
</comment>
<dbReference type="PANTHER" id="PTHR18964:SF170">
    <property type="entry name" value="SUGAR KINASE"/>
    <property type="match status" value="1"/>
</dbReference>
<dbReference type="GO" id="GO:0030245">
    <property type="term" value="P:cellulose catabolic process"/>
    <property type="evidence" value="ECO:0007669"/>
    <property type="project" value="UniProtKB-KW"/>
</dbReference>
<dbReference type="Pfam" id="PF00480">
    <property type="entry name" value="ROK"/>
    <property type="match status" value="1"/>
</dbReference>
<dbReference type="InterPro" id="IPR013783">
    <property type="entry name" value="Ig-like_fold"/>
</dbReference>
<dbReference type="PANTHER" id="PTHR18964">
    <property type="entry name" value="ROK (REPRESSOR, ORF, KINASE) FAMILY"/>
    <property type="match status" value="1"/>
</dbReference>
<dbReference type="SUPFAM" id="SSF48208">
    <property type="entry name" value="Six-hairpin glycosidases"/>
    <property type="match status" value="1"/>
</dbReference>
<organism evidence="9 10">
    <name type="scientific">Cylicocyclus nassatus</name>
    <name type="common">Nematode worm</name>
    <dbReference type="NCBI Taxonomy" id="53992"/>
    <lineage>
        <taxon>Eukaryota</taxon>
        <taxon>Metazoa</taxon>
        <taxon>Ecdysozoa</taxon>
        <taxon>Nematoda</taxon>
        <taxon>Chromadorea</taxon>
        <taxon>Rhabditida</taxon>
        <taxon>Rhabditina</taxon>
        <taxon>Rhabditomorpha</taxon>
        <taxon>Strongyloidea</taxon>
        <taxon>Strongylidae</taxon>
        <taxon>Cylicocyclus</taxon>
    </lineage>
</organism>
<protein>
    <recommendedName>
        <fullName evidence="3">cellulase</fullName>
        <ecNumber evidence="3">3.2.1.4</ecNumber>
    </recommendedName>
</protein>
<dbReference type="Pfam" id="PF00759">
    <property type="entry name" value="Glyco_hydro_9"/>
    <property type="match status" value="1"/>
</dbReference>
<dbReference type="Pfam" id="PF02927">
    <property type="entry name" value="CelD_N"/>
    <property type="match status" value="1"/>
</dbReference>
<dbReference type="InterPro" id="IPR043129">
    <property type="entry name" value="ATPase_NBD"/>
</dbReference>
<evidence type="ECO:0000256" key="5">
    <source>
        <dbReference type="ARBA" id="ARBA00023277"/>
    </source>
</evidence>
<dbReference type="AlphaFoldDB" id="A0AA36DRA7"/>
<dbReference type="InterPro" id="IPR008928">
    <property type="entry name" value="6-hairpin_glycosidase_sf"/>
</dbReference>
<keyword evidence="5" id="KW-0119">Carbohydrate metabolism</keyword>
<dbReference type="CDD" id="cd24152">
    <property type="entry name" value="ASKHA_NBD_ROK-like"/>
    <property type="match status" value="1"/>
</dbReference>
<comment type="catalytic activity">
    <reaction evidence="1">
        <text>Endohydrolysis of (1-&gt;4)-beta-D-glucosidic linkages in cellulose, lichenin and cereal beta-D-glucans.</text>
        <dbReference type="EC" id="3.2.1.4"/>
    </reaction>
</comment>
<evidence type="ECO:0000256" key="6">
    <source>
        <dbReference type="ARBA" id="ARBA00023326"/>
    </source>
</evidence>
<dbReference type="InterPro" id="IPR001701">
    <property type="entry name" value="Glyco_hydro_9"/>
</dbReference>
<name>A0AA36DRA7_CYLNA</name>
<proteinExistence type="inferred from homology"/>
<feature type="domain" description="Glycoside hydrolase family 9" evidence="7">
    <location>
        <begin position="397"/>
        <end position="834"/>
    </location>
</feature>
<evidence type="ECO:0000256" key="1">
    <source>
        <dbReference type="ARBA" id="ARBA00000966"/>
    </source>
</evidence>
<evidence type="ECO:0000256" key="4">
    <source>
        <dbReference type="ARBA" id="ARBA00023001"/>
    </source>
</evidence>
<dbReference type="GO" id="GO:0008810">
    <property type="term" value="F:cellulase activity"/>
    <property type="evidence" value="ECO:0007669"/>
    <property type="project" value="UniProtKB-EC"/>
</dbReference>
<keyword evidence="4" id="KW-0136">Cellulose degradation</keyword>
<dbReference type="InterPro" id="IPR004197">
    <property type="entry name" value="Cellulase_Ig-like"/>
</dbReference>
<dbReference type="CDD" id="cd02850">
    <property type="entry name" value="E_set_Cellulase_N"/>
    <property type="match status" value="1"/>
</dbReference>
<dbReference type="EC" id="3.2.1.4" evidence="3"/>
<feature type="domain" description="Cellulase Ig-like" evidence="8">
    <location>
        <begin position="297"/>
        <end position="378"/>
    </location>
</feature>
<evidence type="ECO:0000313" key="10">
    <source>
        <dbReference type="Proteomes" id="UP001176961"/>
    </source>
</evidence>
<evidence type="ECO:0000259" key="7">
    <source>
        <dbReference type="Pfam" id="PF00759"/>
    </source>
</evidence>
<evidence type="ECO:0000256" key="2">
    <source>
        <dbReference type="ARBA" id="ARBA00007072"/>
    </source>
</evidence>
<dbReference type="InterPro" id="IPR000600">
    <property type="entry name" value="ROK"/>
</dbReference>
<evidence type="ECO:0000313" key="9">
    <source>
        <dbReference type="EMBL" id="CAJ0592264.1"/>
    </source>
</evidence>
<sequence>MEEDGRIEEKGSVPTPDNIESFYKELQNVKEGFAEKYTFEGAAFSLPGAVDDENGVIGGFSAVEYIHNFKIKDALSEKLSLPISMENDANCAALGEVWLGAAKECEDAVFMVVGTGIGGAVVKNRKVHKGKHLHGGEFGYMLLDSDSYQVLSGAASTISMAKKIAEEKGLPEESVNGKIAFEMLEQGDEVAKKHIDKMYEYIARGIFNIQYVYDPEVVVIGGGISERPDFVDNINKHLKDIIAGIGFAKVYPEVRRCQFGNDANLIGGNMVIKLENNVLLGSLAASMLLGTNVFASSAGIHVDQVGYLSKYDKVAMVSGDMKENEFSVKDAWTDEVVYSGVLTAPADDAMSGEKVRKADFSALKKPGLYKITVGNEESYNFQIGDNVYYIPALQNWRSYTLTRSGDYIKDDLTGLEVMHGHPQDKSAVMFYSDDYYEKGETMDMSGGWYDAGDYGKYTTTAIVAVTQMMMAYEEHPELIASLEFFPPDSVKKDAGLPDAINELKYELDFMKKMQRKDGSVFHKVSGANWLKGEYTPDTDAQTRYIYGNSSACSAMYGAAMAMAARVFANYDKAYADDCQERAEKVWAYLEQHPDTYFRLDDKQDSGSGPYDDYDDANERCWLAAELFKNTRNTKYQQYLMDKNDIMCSKSTFFVWNDAKALAQFAYIMDDAADREYKAKVKNGFMEYADEVLQDINKDGFNCSLLKNEYVWGSSKNALLKGAVLIMANQIEPKPEYVEGALSQIHYTFGRNVLNRSYMTGVGSNPPQKHLSYIRQSTGAYIPGLLVGGPNCSFGDALQQKMLKEQNPPPAKCYIDSGLSYSTNEYAIDYTSAALYDLSWFIAKEKVEAKDLKLYGPYAKKDKRGV</sequence>
<dbReference type="EMBL" id="CATQJL010000045">
    <property type="protein sequence ID" value="CAJ0592264.1"/>
    <property type="molecule type" value="Genomic_DNA"/>
</dbReference>
<gene>
    <name evidence="9" type="ORF">CYNAS_LOCUS4247</name>
</gene>
<dbReference type="Gene3D" id="1.50.10.10">
    <property type="match status" value="1"/>
</dbReference>
<keyword evidence="6" id="KW-0624">Polysaccharide degradation</keyword>
<dbReference type="SUPFAM" id="SSF81296">
    <property type="entry name" value="E set domains"/>
    <property type="match status" value="1"/>
</dbReference>
<evidence type="ECO:0000259" key="8">
    <source>
        <dbReference type="Pfam" id="PF02927"/>
    </source>
</evidence>
<dbReference type="Proteomes" id="UP001176961">
    <property type="component" value="Unassembled WGS sequence"/>
</dbReference>
<keyword evidence="10" id="KW-1185">Reference proteome</keyword>
<dbReference type="Gene3D" id="3.30.420.40">
    <property type="match status" value="2"/>
</dbReference>
<dbReference type="SUPFAM" id="SSF53067">
    <property type="entry name" value="Actin-like ATPase domain"/>
    <property type="match status" value="1"/>
</dbReference>
<accession>A0AA36DRA7</accession>
<dbReference type="Gene3D" id="2.60.40.10">
    <property type="entry name" value="Immunoglobulins"/>
    <property type="match status" value="1"/>
</dbReference>
<reference evidence="9" key="1">
    <citation type="submission" date="2023-07" db="EMBL/GenBank/DDBJ databases">
        <authorList>
            <consortium name="CYATHOMIX"/>
        </authorList>
    </citation>
    <scope>NUCLEOTIDE SEQUENCE</scope>
    <source>
        <strain evidence="9">N/A</strain>
    </source>
</reference>
<evidence type="ECO:0000256" key="3">
    <source>
        <dbReference type="ARBA" id="ARBA00012601"/>
    </source>
</evidence>